<sequence length="586" mass="67048">MPNLKFKQLLIVSSSTETANLFEFNEKLNLIVAVDNSVGKSTLAKLLFWGLGCEPELDSKWNSTDSKTLVVFSVDDVEYSVKRYKSQISLKEQGNDYVDYEKIGGDFSQRMAKILGFKALLPNRKTGLMVTPPPAFYFLPFYIDQKRSWSNAWDNFEKLAQFENWKSIIVKYHVGLLTPKHFQLETQKAEKKDIQKSIKEEIVKIETTLEVVENYIPTITNATVKSDKFETLTEEIKVELNDLQLSQEKLLSSLAVLNSERVYLEQQKVITEKIIAELDKDYKYTIENIEEDEVECPLCGVVHENSIINRASIMTDKIQAENQLESLLTELEKVKKKLVNKDKDLYIAREQIKGINEKYIIEDEKEVIETTEANDDSQGLNKEKVIIDFNQIIENIAGNSIKQNVIEDKTSKLVKSDDLSADIRKIGKEQKALLTNEEIENINLSFSSIFTKYIGLLDAEAVNTSEINSPLQYNKVIKEGGAAEGSRAILAYYLTIFSMVEKFGNEVKAGLVIDTPNQQEQSDSNYDKIVDILTNRMSDTTQIIMCAMENEHIEPFREKAKVITLDKNKLLNKTRYVELSNYYLNN</sequence>
<dbReference type="AlphaFoldDB" id="A0AAN4W0N7"/>
<dbReference type="EMBL" id="BQKE01000002">
    <property type="protein sequence ID" value="GJM63218.1"/>
    <property type="molecule type" value="Genomic_DNA"/>
</dbReference>
<protein>
    <recommendedName>
        <fullName evidence="4">Rad50/SbcC-type AAA domain-containing protein</fullName>
    </recommendedName>
</protein>
<comment type="caution">
    <text evidence="2">The sequence shown here is derived from an EMBL/GenBank/DDBJ whole genome shotgun (WGS) entry which is preliminary data.</text>
</comment>
<dbReference type="Proteomes" id="UP001310022">
    <property type="component" value="Unassembled WGS sequence"/>
</dbReference>
<reference evidence="2 3" key="1">
    <citation type="submission" date="2021-12" db="EMBL/GenBank/DDBJ databases">
        <title>Genome sequencing of bacteria with rrn-lacking chromosome and rrn-plasmid.</title>
        <authorList>
            <person name="Anda M."/>
            <person name="Iwasaki W."/>
        </authorList>
    </citation>
    <scope>NUCLEOTIDE SEQUENCE [LARGE SCALE GENOMIC DNA]</scope>
    <source>
        <strain evidence="2 3">NBRC 15940</strain>
    </source>
</reference>
<evidence type="ECO:0000256" key="1">
    <source>
        <dbReference type="SAM" id="Coils"/>
    </source>
</evidence>
<evidence type="ECO:0008006" key="4">
    <source>
        <dbReference type="Google" id="ProtNLM"/>
    </source>
</evidence>
<evidence type="ECO:0000313" key="2">
    <source>
        <dbReference type="EMBL" id="GJM63218.1"/>
    </source>
</evidence>
<organism evidence="2 3">
    <name type="scientific">Persicobacter diffluens</name>
    <dbReference type="NCBI Taxonomy" id="981"/>
    <lineage>
        <taxon>Bacteria</taxon>
        <taxon>Pseudomonadati</taxon>
        <taxon>Bacteroidota</taxon>
        <taxon>Cytophagia</taxon>
        <taxon>Cytophagales</taxon>
        <taxon>Persicobacteraceae</taxon>
        <taxon>Persicobacter</taxon>
    </lineage>
</organism>
<keyword evidence="3" id="KW-1185">Reference proteome</keyword>
<accession>A0AAN4W0N7</accession>
<proteinExistence type="predicted"/>
<keyword evidence="1" id="KW-0175">Coiled coil</keyword>
<feature type="coiled-coil region" evidence="1">
    <location>
        <begin position="317"/>
        <end position="344"/>
    </location>
</feature>
<gene>
    <name evidence="2" type="ORF">PEDI_37700</name>
</gene>
<name>A0AAN4W0N7_9BACT</name>
<dbReference type="RefSeq" id="WP_338238416.1">
    <property type="nucleotide sequence ID" value="NZ_BQKE01000002.1"/>
</dbReference>
<evidence type="ECO:0000313" key="3">
    <source>
        <dbReference type="Proteomes" id="UP001310022"/>
    </source>
</evidence>